<dbReference type="KEGG" id="hoh:Hoch_0889"/>
<dbReference type="Proteomes" id="UP000001880">
    <property type="component" value="Chromosome"/>
</dbReference>
<accession>D0LPD5</accession>
<evidence type="ECO:0000313" key="2">
    <source>
        <dbReference type="Proteomes" id="UP000001880"/>
    </source>
</evidence>
<gene>
    <name evidence="1" type="ordered locus">Hoch_0889</name>
</gene>
<dbReference type="CDD" id="cd00093">
    <property type="entry name" value="HTH_XRE"/>
    <property type="match status" value="1"/>
</dbReference>
<dbReference type="eggNOG" id="ENOG5033K8C">
    <property type="taxonomic scope" value="Bacteria"/>
</dbReference>
<organism evidence="1 2">
    <name type="scientific">Haliangium ochraceum (strain DSM 14365 / JCM 11303 / SMP-2)</name>
    <dbReference type="NCBI Taxonomy" id="502025"/>
    <lineage>
        <taxon>Bacteria</taxon>
        <taxon>Pseudomonadati</taxon>
        <taxon>Myxococcota</taxon>
        <taxon>Polyangia</taxon>
        <taxon>Haliangiales</taxon>
        <taxon>Kofleriaceae</taxon>
        <taxon>Haliangium</taxon>
    </lineage>
</organism>
<proteinExistence type="predicted"/>
<name>D0LPD5_HALO1</name>
<dbReference type="HOGENOM" id="CLU_962303_0_0_7"/>
<reference evidence="1 2" key="1">
    <citation type="journal article" date="2010" name="Stand. Genomic Sci.">
        <title>Complete genome sequence of Haliangium ochraceum type strain (SMP-2).</title>
        <authorList>
            <consortium name="US DOE Joint Genome Institute (JGI-PGF)"/>
            <person name="Ivanova N."/>
            <person name="Daum C."/>
            <person name="Lang E."/>
            <person name="Abt B."/>
            <person name="Kopitz M."/>
            <person name="Saunders E."/>
            <person name="Lapidus A."/>
            <person name="Lucas S."/>
            <person name="Glavina Del Rio T."/>
            <person name="Nolan M."/>
            <person name="Tice H."/>
            <person name="Copeland A."/>
            <person name="Cheng J.F."/>
            <person name="Chen F."/>
            <person name="Bruce D."/>
            <person name="Goodwin L."/>
            <person name="Pitluck S."/>
            <person name="Mavromatis K."/>
            <person name="Pati A."/>
            <person name="Mikhailova N."/>
            <person name="Chen A."/>
            <person name="Palaniappan K."/>
            <person name="Land M."/>
            <person name="Hauser L."/>
            <person name="Chang Y.J."/>
            <person name="Jeffries C.D."/>
            <person name="Detter J.C."/>
            <person name="Brettin T."/>
            <person name="Rohde M."/>
            <person name="Goker M."/>
            <person name="Bristow J."/>
            <person name="Markowitz V."/>
            <person name="Eisen J.A."/>
            <person name="Hugenholtz P."/>
            <person name="Kyrpides N.C."/>
            <person name="Klenk H.P."/>
        </authorList>
    </citation>
    <scope>NUCLEOTIDE SEQUENCE [LARGE SCALE GENOMIC DNA]</scope>
    <source>
        <strain evidence="2">DSM 14365 / CIP 107738 / JCM 11303 / AJ 13395 / SMP-2</strain>
    </source>
</reference>
<keyword evidence="2" id="KW-1185">Reference proteome</keyword>
<dbReference type="EMBL" id="CP001804">
    <property type="protein sequence ID" value="ACY13500.1"/>
    <property type="molecule type" value="Genomic_DNA"/>
</dbReference>
<dbReference type="Gene3D" id="1.10.260.40">
    <property type="entry name" value="lambda repressor-like DNA-binding domains"/>
    <property type="match status" value="1"/>
</dbReference>
<evidence type="ECO:0000313" key="1">
    <source>
        <dbReference type="EMBL" id="ACY13500.1"/>
    </source>
</evidence>
<dbReference type="SUPFAM" id="SSF47413">
    <property type="entry name" value="lambda repressor-like DNA-binding domains"/>
    <property type="match status" value="1"/>
</dbReference>
<dbReference type="InterPro" id="IPR001387">
    <property type="entry name" value="Cro/C1-type_HTH"/>
</dbReference>
<dbReference type="RefSeq" id="WP_012826121.1">
    <property type="nucleotide sequence ID" value="NC_013440.1"/>
</dbReference>
<dbReference type="OrthoDB" id="5525635at2"/>
<protein>
    <submittedName>
        <fullName evidence="1">Uncharacterized protein</fullName>
    </submittedName>
</protein>
<dbReference type="AlphaFoldDB" id="D0LPD5"/>
<sequence length="289" mass="33649">MMSNQKRPKFKYTKELVTIALNDGMTQEEVARHCRVRQSVVSTWKNGRAKATEAQLKTLIERYGQRLNRTSTRLYMVAEPFSPAKLAETELGRHLVAQSKNEEVDFDHPFFLRDEMQRFAMPTTLVRVEGAIVFRYSFAHPYIAKTSRDGTRDIKSMRLGRWLLHHQARDRFVLVRQVRRMLLGPARWRWLRYVARNNDSVANGLGKREDCPPLLLESPVDAARWLSLIEGPFDAKQLLDFTDRYLADEHTRHTPHDEQVLPFLVRDALITLGYQIPDITTMSVRDAVE</sequence>
<dbReference type="GO" id="GO:0003677">
    <property type="term" value="F:DNA binding"/>
    <property type="evidence" value="ECO:0007669"/>
    <property type="project" value="InterPro"/>
</dbReference>
<dbReference type="InterPro" id="IPR010982">
    <property type="entry name" value="Lambda_DNA-bd_dom_sf"/>
</dbReference>